<protein>
    <submittedName>
        <fullName evidence="1">Zinc finger, CCHC-type</fullName>
    </submittedName>
</protein>
<dbReference type="EMBL" id="BKCJ011323247">
    <property type="protein sequence ID" value="GFD20589.1"/>
    <property type="molecule type" value="Genomic_DNA"/>
</dbReference>
<comment type="caution">
    <text evidence="1">The sequence shown here is derived from an EMBL/GenBank/DDBJ whole genome shotgun (WGS) entry which is preliminary data.</text>
</comment>
<name>A0A699UGG9_TANCI</name>
<accession>A0A699UGG9</accession>
<evidence type="ECO:0000313" key="1">
    <source>
        <dbReference type="EMBL" id="GFD20589.1"/>
    </source>
</evidence>
<organism evidence="1">
    <name type="scientific">Tanacetum cinerariifolium</name>
    <name type="common">Dalmatian daisy</name>
    <name type="synonym">Chrysanthemum cinerariifolium</name>
    <dbReference type="NCBI Taxonomy" id="118510"/>
    <lineage>
        <taxon>Eukaryota</taxon>
        <taxon>Viridiplantae</taxon>
        <taxon>Streptophyta</taxon>
        <taxon>Embryophyta</taxon>
        <taxon>Tracheophyta</taxon>
        <taxon>Spermatophyta</taxon>
        <taxon>Magnoliopsida</taxon>
        <taxon>eudicotyledons</taxon>
        <taxon>Gunneridae</taxon>
        <taxon>Pentapetalae</taxon>
        <taxon>asterids</taxon>
        <taxon>campanulids</taxon>
        <taxon>Asterales</taxon>
        <taxon>Asteraceae</taxon>
        <taxon>Asteroideae</taxon>
        <taxon>Anthemideae</taxon>
        <taxon>Anthemidinae</taxon>
        <taxon>Tanacetum</taxon>
    </lineage>
</organism>
<sequence length="82" mass="9242">MIVVAQRRLEDKQLEENANKGCLVKEQLKVHLSIKVGADIMVTGVPSQESAADNVAEKKKGRKYMEVNLGRLLKYNVSSTRW</sequence>
<reference evidence="1" key="1">
    <citation type="journal article" date="2019" name="Sci. Rep.">
        <title>Draft genome of Tanacetum cinerariifolium, the natural source of mosquito coil.</title>
        <authorList>
            <person name="Yamashiro T."/>
            <person name="Shiraishi A."/>
            <person name="Satake H."/>
            <person name="Nakayama K."/>
        </authorList>
    </citation>
    <scope>NUCLEOTIDE SEQUENCE</scope>
</reference>
<feature type="non-terminal residue" evidence="1">
    <location>
        <position position="82"/>
    </location>
</feature>
<proteinExistence type="predicted"/>
<gene>
    <name evidence="1" type="ORF">Tci_892558</name>
</gene>
<dbReference type="AlphaFoldDB" id="A0A699UGG9"/>